<dbReference type="EMBL" id="CP158357">
    <property type="protein sequence ID" value="XBX80185.1"/>
    <property type="molecule type" value="Genomic_DNA"/>
</dbReference>
<dbReference type="GO" id="GO:0005829">
    <property type="term" value="C:cytosol"/>
    <property type="evidence" value="ECO:0007669"/>
    <property type="project" value="TreeGrafter"/>
</dbReference>
<dbReference type="SUPFAM" id="SSF51735">
    <property type="entry name" value="NAD(P)-binding Rossmann-fold domains"/>
    <property type="match status" value="1"/>
</dbReference>
<evidence type="ECO:0000256" key="2">
    <source>
        <dbReference type="ARBA" id="ARBA00023027"/>
    </source>
</evidence>
<dbReference type="InterPro" id="IPR050223">
    <property type="entry name" value="D-isomer_2-hydroxyacid_DH"/>
</dbReference>
<evidence type="ECO:0000259" key="3">
    <source>
        <dbReference type="Pfam" id="PF02826"/>
    </source>
</evidence>
<organism evidence="4">
    <name type="scientific">Microbacterium sp. A8/3-1</name>
    <dbReference type="NCBI Taxonomy" id="3160749"/>
    <lineage>
        <taxon>Bacteria</taxon>
        <taxon>Bacillati</taxon>
        <taxon>Actinomycetota</taxon>
        <taxon>Actinomycetes</taxon>
        <taxon>Micrococcales</taxon>
        <taxon>Microbacteriaceae</taxon>
        <taxon>Microbacterium</taxon>
    </lineage>
</organism>
<evidence type="ECO:0000313" key="4">
    <source>
        <dbReference type="EMBL" id="XBX80185.1"/>
    </source>
</evidence>
<sequence length="335" mass="36261">MSPRRPVIAFAMPDSVRHRVFPARSMEQYEAIAEVAGHLTEFDSAAARRVLDRVEVLITGWGAPRIDAALLDAAPRLEAVLHAAGTVKPYLDRVVVDRGVRVSSAAAANAVPVAEYAVAMIVLAGKRVLPIARRYRDIRTQFDIEAAFPEMGNHGKRIGIIGASKIGRIVIDMLKAYAFEVVVYDPYLDDAEAAALGVASVSLDELLRTSDVVSVHAPSLPSTRDLVDARGIGLMRRGATLLNTARGELVDQEALTRRVVAGELFAILDVTVPWILEPDHPLYTAENALLTPHIAGSLGEELGRLSGAMLEELRRIARGEPLLHEIEPDLLAITA</sequence>
<dbReference type="InterPro" id="IPR029753">
    <property type="entry name" value="D-isomer_DH_CS"/>
</dbReference>
<dbReference type="PANTHER" id="PTHR10996:SF178">
    <property type="entry name" value="2-HYDROXYACID DEHYDROGENASE YGL185C-RELATED"/>
    <property type="match status" value="1"/>
</dbReference>
<dbReference type="PANTHER" id="PTHR10996">
    <property type="entry name" value="2-HYDROXYACID DEHYDROGENASE-RELATED"/>
    <property type="match status" value="1"/>
</dbReference>
<dbReference type="PROSITE" id="PS00670">
    <property type="entry name" value="D_2_HYDROXYACID_DH_2"/>
    <property type="match status" value="1"/>
</dbReference>
<protein>
    <submittedName>
        <fullName evidence="4">Hydroxyacid dehydrogenase</fullName>
    </submittedName>
</protein>
<dbReference type="GO" id="GO:0030267">
    <property type="term" value="F:glyoxylate reductase (NADPH) activity"/>
    <property type="evidence" value="ECO:0007669"/>
    <property type="project" value="TreeGrafter"/>
</dbReference>
<name>A0AAU7W1B4_9MICO</name>
<dbReference type="Gene3D" id="3.40.50.720">
    <property type="entry name" value="NAD(P)-binding Rossmann-like Domain"/>
    <property type="match status" value="2"/>
</dbReference>
<proteinExistence type="predicted"/>
<evidence type="ECO:0000256" key="1">
    <source>
        <dbReference type="ARBA" id="ARBA00023002"/>
    </source>
</evidence>
<dbReference type="GO" id="GO:0051287">
    <property type="term" value="F:NAD binding"/>
    <property type="evidence" value="ECO:0007669"/>
    <property type="project" value="InterPro"/>
</dbReference>
<dbReference type="AlphaFoldDB" id="A0AAU7W1B4"/>
<dbReference type="SUPFAM" id="SSF52283">
    <property type="entry name" value="Formate/glycerate dehydrogenase catalytic domain-like"/>
    <property type="match status" value="1"/>
</dbReference>
<keyword evidence="2" id="KW-0520">NAD</keyword>
<accession>A0AAU7W1B4</accession>
<dbReference type="InterPro" id="IPR036291">
    <property type="entry name" value="NAD(P)-bd_dom_sf"/>
</dbReference>
<keyword evidence="1" id="KW-0560">Oxidoreductase</keyword>
<dbReference type="GO" id="GO:0016618">
    <property type="term" value="F:hydroxypyruvate reductase [NAD(P)H] activity"/>
    <property type="evidence" value="ECO:0007669"/>
    <property type="project" value="TreeGrafter"/>
</dbReference>
<dbReference type="Pfam" id="PF02826">
    <property type="entry name" value="2-Hacid_dh_C"/>
    <property type="match status" value="1"/>
</dbReference>
<dbReference type="RefSeq" id="WP_350353036.1">
    <property type="nucleotide sequence ID" value="NZ_CP158357.1"/>
</dbReference>
<dbReference type="InterPro" id="IPR006140">
    <property type="entry name" value="D-isomer_DH_NAD-bd"/>
</dbReference>
<feature type="domain" description="D-isomer specific 2-hydroxyacid dehydrogenase NAD-binding" evidence="3">
    <location>
        <begin position="120"/>
        <end position="295"/>
    </location>
</feature>
<gene>
    <name evidence="4" type="ORF">ABS642_08865</name>
</gene>
<dbReference type="CDD" id="cd12167">
    <property type="entry name" value="2-Hacid_dh_8"/>
    <property type="match status" value="1"/>
</dbReference>
<reference evidence="4" key="1">
    <citation type="submission" date="2024-06" db="EMBL/GenBank/DDBJ databases">
        <title>Draft genome sequence of Microbacterium sp. strain A8/3-1, isolated from Oxytropis tragacanthoides Fisch. ex DC. Root nodules in the Altai region of Russia.</title>
        <authorList>
            <person name="Sazanova A."/>
            <person name="Guro P."/>
            <person name="Kuznetsova I."/>
            <person name="Belimov A."/>
            <person name="Safronova V."/>
        </authorList>
    </citation>
    <scope>NUCLEOTIDE SEQUENCE</scope>
    <source>
        <strain evidence="4">A8/3-1</strain>
    </source>
</reference>